<organism evidence="4 5">
    <name type="scientific">Thermococcus gorgonarius</name>
    <dbReference type="NCBI Taxonomy" id="71997"/>
    <lineage>
        <taxon>Archaea</taxon>
        <taxon>Methanobacteriati</taxon>
        <taxon>Methanobacteriota</taxon>
        <taxon>Thermococci</taxon>
        <taxon>Thermococcales</taxon>
        <taxon>Thermococcaceae</taxon>
        <taxon>Thermococcus</taxon>
    </lineage>
</organism>
<evidence type="ECO:0000313" key="4">
    <source>
        <dbReference type="EMBL" id="ASJ00404.1"/>
    </source>
</evidence>
<dbReference type="Proteomes" id="UP000250134">
    <property type="component" value="Chromosome"/>
</dbReference>
<accession>A0A2Z2M920</accession>
<dbReference type="Pfam" id="PF00583">
    <property type="entry name" value="Acetyltransf_1"/>
    <property type="match status" value="1"/>
</dbReference>
<dbReference type="GO" id="GO:0016747">
    <property type="term" value="F:acyltransferase activity, transferring groups other than amino-acyl groups"/>
    <property type="evidence" value="ECO:0007669"/>
    <property type="project" value="InterPro"/>
</dbReference>
<dbReference type="InterPro" id="IPR050832">
    <property type="entry name" value="Bact_Acetyltransf"/>
</dbReference>
<evidence type="ECO:0000256" key="2">
    <source>
        <dbReference type="ARBA" id="ARBA00023315"/>
    </source>
</evidence>
<keyword evidence="5" id="KW-1185">Reference proteome</keyword>
<sequence length="283" mass="31470">MVVRRATLDDVKSIVHVHTAGEDLSAPSVRERYLRGGPWMSVETCSVHLNNLLLEGQLPVVAEVEEKIVGEAEVLFSEEPAGGKTRRIAHLDVIEVHPDFRGRGIGRALVGFIEKAAREREAEFITTQPDEEALGFYRKLGFDEVLYNGLLVEIHTEEFEPVDAKPLQFFPWEAVKSLQLVAGRFQSSYGMWFSSFRDVFAGIHEVAEAGKAGESYYVLKPLPGRLGKASLFLWGREEDIPKAIARARGLGFEKVLTVLDEETAEALGAEKKGKVQIIGKRLP</sequence>
<dbReference type="PANTHER" id="PTHR43877">
    <property type="entry name" value="AMINOALKYLPHOSPHONATE N-ACETYLTRANSFERASE-RELATED-RELATED"/>
    <property type="match status" value="1"/>
</dbReference>
<dbReference type="Gene3D" id="3.40.630.30">
    <property type="match status" value="1"/>
</dbReference>
<feature type="domain" description="N-acetyltransferase" evidence="3">
    <location>
        <begin position="1"/>
        <end position="163"/>
    </location>
</feature>
<keyword evidence="2" id="KW-0012">Acyltransferase</keyword>
<protein>
    <submittedName>
        <fullName evidence="4">GNAT family acetyltransferase</fullName>
    </submittedName>
</protein>
<dbReference type="EMBL" id="CP014855">
    <property type="protein sequence ID" value="ASJ00404.1"/>
    <property type="molecule type" value="Genomic_DNA"/>
</dbReference>
<proteinExistence type="predicted"/>
<name>A0A2Z2M920_THEGO</name>
<dbReference type="OrthoDB" id="194677at2157"/>
<keyword evidence="1 4" id="KW-0808">Transferase</keyword>
<evidence type="ECO:0000313" key="5">
    <source>
        <dbReference type="Proteomes" id="UP000250134"/>
    </source>
</evidence>
<gene>
    <name evidence="4" type="ORF">A3K92_02345</name>
</gene>
<dbReference type="InterPro" id="IPR016181">
    <property type="entry name" value="Acyl_CoA_acyltransferase"/>
</dbReference>
<dbReference type="KEGG" id="tgg:A3K92_02345"/>
<evidence type="ECO:0000256" key="1">
    <source>
        <dbReference type="ARBA" id="ARBA00022679"/>
    </source>
</evidence>
<reference evidence="4 5" key="1">
    <citation type="submission" date="2016-03" db="EMBL/GenBank/DDBJ databases">
        <title>Complete genome sequence of Thermococcus gorgonarius.</title>
        <authorList>
            <person name="Oger P.M."/>
        </authorList>
    </citation>
    <scope>NUCLEOTIDE SEQUENCE [LARGE SCALE GENOMIC DNA]</scope>
    <source>
        <strain evidence="4 5">W-12</strain>
    </source>
</reference>
<dbReference type="InterPro" id="IPR000182">
    <property type="entry name" value="GNAT_dom"/>
</dbReference>
<dbReference type="RefSeq" id="WP_088884743.1">
    <property type="nucleotide sequence ID" value="NZ_CP014855.1"/>
</dbReference>
<dbReference type="PROSITE" id="PS51186">
    <property type="entry name" value="GNAT"/>
    <property type="match status" value="1"/>
</dbReference>
<dbReference type="PANTHER" id="PTHR43877:SF1">
    <property type="entry name" value="ACETYLTRANSFERASE"/>
    <property type="match status" value="1"/>
</dbReference>
<evidence type="ECO:0000259" key="3">
    <source>
        <dbReference type="PROSITE" id="PS51186"/>
    </source>
</evidence>
<dbReference type="CDD" id="cd04301">
    <property type="entry name" value="NAT_SF"/>
    <property type="match status" value="1"/>
</dbReference>
<dbReference type="GeneID" id="33331351"/>
<dbReference type="AlphaFoldDB" id="A0A2Z2M920"/>
<dbReference type="SUPFAM" id="SSF55729">
    <property type="entry name" value="Acyl-CoA N-acyltransferases (Nat)"/>
    <property type="match status" value="1"/>
</dbReference>